<dbReference type="AlphaFoldDB" id="A0A087T9V4"/>
<organism evidence="2 3">
    <name type="scientific">Stegodyphus mimosarum</name>
    <name type="common">African social velvet spider</name>
    <dbReference type="NCBI Taxonomy" id="407821"/>
    <lineage>
        <taxon>Eukaryota</taxon>
        <taxon>Metazoa</taxon>
        <taxon>Ecdysozoa</taxon>
        <taxon>Arthropoda</taxon>
        <taxon>Chelicerata</taxon>
        <taxon>Arachnida</taxon>
        <taxon>Araneae</taxon>
        <taxon>Araneomorphae</taxon>
        <taxon>Entelegynae</taxon>
        <taxon>Eresoidea</taxon>
        <taxon>Eresidae</taxon>
        <taxon>Stegodyphus</taxon>
    </lineage>
</organism>
<protein>
    <submittedName>
        <fullName evidence="2">Uncharacterized protein</fullName>
    </submittedName>
</protein>
<evidence type="ECO:0000313" key="3">
    <source>
        <dbReference type="Proteomes" id="UP000054359"/>
    </source>
</evidence>
<evidence type="ECO:0000313" key="2">
    <source>
        <dbReference type="EMBL" id="KFM61893.1"/>
    </source>
</evidence>
<proteinExistence type="predicted"/>
<dbReference type="EMBL" id="KK114198">
    <property type="protein sequence ID" value="KFM61893.1"/>
    <property type="molecule type" value="Genomic_DNA"/>
</dbReference>
<evidence type="ECO:0000256" key="1">
    <source>
        <dbReference type="SAM" id="MobiDB-lite"/>
    </source>
</evidence>
<name>A0A087T9V4_STEMI</name>
<keyword evidence="3" id="KW-1185">Reference proteome</keyword>
<sequence>MPGKLEDAQYHSSSSSISQRDNANGFSCLVTSIPGTSSSK</sequence>
<gene>
    <name evidence="2" type="ORF">X975_26274</name>
</gene>
<accession>A0A087T9V4</accession>
<feature type="non-terminal residue" evidence="2">
    <location>
        <position position="40"/>
    </location>
</feature>
<feature type="region of interest" description="Disordered" evidence="1">
    <location>
        <begin position="1"/>
        <end position="22"/>
    </location>
</feature>
<reference evidence="2 3" key="1">
    <citation type="submission" date="2013-11" db="EMBL/GenBank/DDBJ databases">
        <title>Genome sequencing of Stegodyphus mimosarum.</title>
        <authorList>
            <person name="Bechsgaard J."/>
        </authorList>
    </citation>
    <scope>NUCLEOTIDE SEQUENCE [LARGE SCALE GENOMIC DNA]</scope>
</reference>
<dbReference type="Proteomes" id="UP000054359">
    <property type="component" value="Unassembled WGS sequence"/>
</dbReference>